<evidence type="ECO:0000256" key="4">
    <source>
        <dbReference type="ARBA" id="ARBA00023157"/>
    </source>
</evidence>
<comment type="subcellular location">
    <subcellularLocation>
        <location evidence="1">Secreted</location>
    </subcellularLocation>
</comment>
<feature type="chain" id="PRO_5021214649" description="Thyroglobulin type-1 domain-containing protein" evidence="6">
    <location>
        <begin position="20"/>
        <end position="138"/>
    </location>
</feature>
<feature type="domain" description="Thyroglobulin type-1" evidence="7">
    <location>
        <begin position="80"/>
        <end position="138"/>
    </location>
</feature>
<dbReference type="OrthoDB" id="6417826at2759"/>
<keyword evidence="2" id="KW-0964">Secreted</keyword>
<evidence type="ECO:0000256" key="2">
    <source>
        <dbReference type="ARBA" id="ARBA00022525"/>
    </source>
</evidence>
<feature type="disulfide bond" evidence="5">
    <location>
        <begin position="114"/>
        <end position="121"/>
    </location>
</feature>
<dbReference type="GO" id="GO:0005615">
    <property type="term" value="C:extracellular space"/>
    <property type="evidence" value="ECO:0007669"/>
    <property type="project" value="TreeGrafter"/>
</dbReference>
<protein>
    <recommendedName>
        <fullName evidence="7">Thyroglobulin type-1 domain-containing protein</fullName>
    </recommendedName>
</protein>
<dbReference type="SMART" id="SM00211">
    <property type="entry name" value="TY"/>
    <property type="match status" value="2"/>
</dbReference>
<keyword evidence="3" id="KW-0677">Repeat</keyword>
<proteinExistence type="predicted"/>
<organism evidence="8 9">
    <name type="scientific">Araneus ventricosus</name>
    <name type="common">Orbweaver spider</name>
    <name type="synonym">Epeira ventricosa</name>
    <dbReference type="NCBI Taxonomy" id="182803"/>
    <lineage>
        <taxon>Eukaryota</taxon>
        <taxon>Metazoa</taxon>
        <taxon>Ecdysozoa</taxon>
        <taxon>Arthropoda</taxon>
        <taxon>Chelicerata</taxon>
        <taxon>Arachnida</taxon>
        <taxon>Araneae</taxon>
        <taxon>Araneomorphae</taxon>
        <taxon>Entelegynae</taxon>
        <taxon>Araneoidea</taxon>
        <taxon>Araneidae</taxon>
        <taxon>Araneus</taxon>
    </lineage>
</organism>
<reference evidence="8 9" key="1">
    <citation type="journal article" date="2019" name="Sci. Rep.">
        <title>Orb-weaving spider Araneus ventricosus genome elucidates the spidroin gene catalogue.</title>
        <authorList>
            <person name="Kono N."/>
            <person name="Nakamura H."/>
            <person name="Ohtoshi R."/>
            <person name="Moran D.A.P."/>
            <person name="Shinohara A."/>
            <person name="Yoshida Y."/>
            <person name="Fujiwara M."/>
            <person name="Mori M."/>
            <person name="Tomita M."/>
            <person name="Arakawa K."/>
        </authorList>
    </citation>
    <scope>NUCLEOTIDE SEQUENCE [LARGE SCALE GENOMIC DNA]</scope>
</reference>
<feature type="signal peptide" evidence="6">
    <location>
        <begin position="1"/>
        <end position="19"/>
    </location>
</feature>
<dbReference type="SUPFAM" id="SSF57610">
    <property type="entry name" value="Thyroglobulin type-1 domain"/>
    <property type="match status" value="2"/>
</dbReference>
<dbReference type="GO" id="GO:0005604">
    <property type="term" value="C:basement membrane"/>
    <property type="evidence" value="ECO:0007669"/>
    <property type="project" value="TreeGrafter"/>
</dbReference>
<evidence type="ECO:0000313" key="8">
    <source>
        <dbReference type="EMBL" id="GBO03195.1"/>
    </source>
</evidence>
<evidence type="ECO:0000313" key="9">
    <source>
        <dbReference type="Proteomes" id="UP000499080"/>
    </source>
</evidence>
<dbReference type="CDD" id="cd00191">
    <property type="entry name" value="TY"/>
    <property type="match status" value="2"/>
</dbReference>
<dbReference type="PROSITE" id="PS00484">
    <property type="entry name" value="THYROGLOBULIN_1_1"/>
    <property type="match status" value="1"/>
</dbReference>
<accession>A0A4Y2TRD1</accession>
<keyword evidence="6" id="KW-0732">Signal</keyword>
<evidence type="ECO:0000256" key="1">
    <source>
        <dbReference type="ARBA" id="ARBA00004613"/>
    </source>
</evidence>
<dbReference type="Pfam" id="PF00086">
    <property type="entry name" value="Thyroglobulin_1"/>
    <property type="match status" value="2"/>
</dbReference>
<evidence type="ECO:0000256" key="5">
    <source>
        <dbReference type="PROSITE-ProRule" id="PRU00500"/>
    </source>
</evidence>
<name>A0A4Y2TRD1_ARAVE</name>
<gene>
    <name evidence="8" type="ORF">AVEN_59550_1</name>
</gene>
<dbReference type="InterPro" id="IPR051950">
    <property type="entry name" value="Dev_reg/Prot_inhib"/>
</dbReference>
<keyword evidence="9" id="KW-1185">Reference proteome</keyword>
<comment type="caution">
    <text evidence="8">The sequence shown here is derived from an EMBL/GenBank/DDBJ whole genome shotgun (WGS) entry which is preliminary data.</text>
</comment>
<dbReference type="PROSITE" id="PS51162">
    <property type="entry name" value="THYROGLOBULIN_1_2"/>
    <property type="match status" value="2"/>
</dbReference>
<evidence type="ECO:0000256" key="6">
    <source>
        <dbReference type="SAM" id="SignalP"/>
    </source>
</evidence>
<evidence type="ECO:0000256" key="3">
    <source>
        <dbReference type="ARBA" id="ARBA00022737"/>
    </source>
</evidence>
<dbReference type="Proteomes" id="UP000499080">
    <property type="component" value="Unassembled WGS sequence"/>
</dbReference>
<dbReference type="InterPro" id="IPR036857">
    <property type="entry name" value="Thyroglobulin_1_sf"/>
</dbReference>
<feature type="disulfide bond" evidence="5">
    <location>
        <begin position="54"/>
        <end position="61"/>
    </location>
</feature>
<comment type="caution">
    <text evidence="5">Lacks conserved residue(s) required for the propagation of feature annotation.</text>
</comment>
<dbReference type="InterPro" id="IPR000716">
    <property type="entry name" value="Thyroglobulin_1"/>
</dbReference>
<feature type="domain" description="Thyroglobulin type-1" evidence="7">
    <location>
        <begin position="20"/>
        <end position="71"/>
    </location>
</feature>
<dbReference type="Gene3D" id="4.10.800.10">
    <property type="entry name" value="Thyroglobulin type-1"/>
    <property type="match status" value="2"/>
</dbReference>
<dbReference type="AlphaFoldDB" id="A0A4Y2TRD1"/>
<keyword evidence="4 5" id="KW-1015">Disulfide bond</keyword>
<dbReference type="PANTHER" id="PTHR12352">
    <property type="entry name" value="SECRETED MODULAR CALCIUM-BINDING PROTEIN"/>
    <property type="match status" value="1"/>
</dbReference>
<dbReference type="GO" id="GO:0007160">
    <property type="term" value="P:cell-matrix adhesion"/>
    <property type="evidence" value="ECO:0007669"/>
    <property type="project" value="TreeGrafter"/>
</dbReference>
<evidence type="ECO:0000259" key="7">
    <source>
        <dbReference type="PROSITE" id="PS51162"/>
    </source>
</evidence>
<sequence length="138" mass="15305">MKFLVCVLVATCCVAGALALTECQALREKELKSNSQVKLVPRCTEEGEYEAKQCFQGSPFCMCWRPDGSHITEPSLKVKSCACISHRDRVQSRRLIGNYHPQCNEDGTYSSVQCHGGMGFCWCVDENGNKTGENISEC</sequence>
<dbReference type="PANTHER" id="PTHR12352:SF3">
    <property type="entry name" value="NIDOGEN-2"/>
    <property type="match status" value="1"/>
</dbReference>
<dbReference type="EMBL" id="BGPR01030585">
    <property type="protein sequence ID" value="GBO03195.1"/>
    <property type="molecule type" value="Genomic_DNA"/>
</dbReference>